<evidence type="ECO:0000313" key="6">
    <source>
        <dbReference type="EnsemblMetazoa" id="RPRC004530-PA"/>
    </source>
</evidence>
<comment type="caution">
    <text evidence="1">Lacks conserved residue(s) required for the propagation of feature annotation.</text>
</comment>
<dbReference type="Proteomes" id="UP000015103">
    <property type="component" value="Unassembled WGS sequence"/>
</dbReference>
<keyword evidence="2" id="KW-0175">Coiled coil</keyword>
<dbReference type="OMA" id="HRDTICA"/>
<keyword evidence="4" id="KW-0812">Transmembrane</keyword>
<dbReference type="Gene3D" id="2.10.50.10">
    <property type="entry name" value="Tumor Necrosis Factor Receptor, subunit A, domain 2"/>
    <property type="match status" value="1"/>
</dbReference>
<evidence type="ECO:0000256" key="2">
    <source>
        <dbReference type="SAM" id="Coils"/>
    </source>
</evidence>
<feature type="disulfide bond" evidence="1">
    <location>
        <begin position="38"/>
        <end position="56"/>
    </location>
</feature>
<evidence type="ECO:0000256" key="1">
    <source>
        <dbReference type="PROSITE-ProRule" id="PRU00206"/>
    </source>
</evidence>
<dbReference type="InParanoid" id="T1HKF7"/>
<feature type="coiled-coil region" evidence="2">
    <location>
        <begin position="271"/>
        <end position="298"/>
    </location>
</feature>
<dbReference type="RefSeq" id="XP_074000003.1">
    <property type="nucleotide sequence ID" value="XM_074143902.1"/>
</dbReference>
<dbReference type="eggNOG" id="ENOG502SCIN">
    <property type="taxonomic scope" value="Eukaryota"/>
</dbReference>
<dbReference type="PROSITE" id="PS50050">
    <property type="entry name" value="TNFR_NGFR_2"/>
    <property type="match status" value="1"/>
</dbReference>
<evidence type="ECO:0000256" key="4">
    <source>
        <dbReference type="SAM" id="Phobius"/>
    </source>
</evidence>
<feature type="signal peptide" evidence="5">
    <location>
        <begin position="1"/>
        <end position="15"/>
    </location>
</feature>
<feature type="region of interest" description="Disordered" evidence="3">
    <location>
        <begin position="169"/>
        <end position="216"/>
    </location>
</feature>
<organism evidence="6 7">
    <name type="scientific">Rhodnius prolixus</name>
    <name type="common">Triatomid bug</name>
    <dbReference type="NCBI Taxonomy" id="13249"/>
    <lineage>
        <taxon>Eukaryota</taxon>
        <taxon>Metazoa</taxon>
        <taxon>Ecdysozoa</taxon>
        <taxon>Arthropoda</taxon>
        <taxon>Hexapoda</taxon>
        <taxon>Insecta</taxon>
        <taxon>Pterygota</taxon>
        <taxon>Neoptera</taxon>
        <taxon>Paraneoptera</taxon>
        <taxon>Hemiptera</taxon>
        <taxon>Heteroptera</taxon>
        <taxon>Panheteroptera</taxon>
        <taxon>Cimicomorpha</taxon>
        <taxon>Reduviidae</taxon>
        <taxon>Triatominae</taxon>
        <taxon>Rhodnius</taxon>
    </lineage>
</organism>
<dbReference type="PROSITE" id="PS00652">
    <property type="entry name" value="TNFR_NGFR_1"/>
    <property type="match status" value="1"/>
</dbReference>
<dbReference type="Pfam" id="PF00020">
    <property type="entry name" value="TNFR_c6"/>
    <property type="match status" value="1"/>
</dbReference>
<feature type="disulfide bond" evidence="1">
    <location>
        <begin position="35"/>
        <end position="48"/>
    </location>
</feature>
<proteinExistence type="predicted"/>
<name>T1HKF7_RHOPR</name>
<feature type="compositionally biased region" description="Acidic residues" evidence="3">
    <location>
        <begin position="206"/>
        <end position="215"/>
    </location>
</feature>
<evidence type="ECO:0000256" key="3">
    <source>
        <dbReference type="SAM" id="MobiDB-lite"/>
    </source>
</evidence>
<dbReference type="EnsemblMetazoa" id="RPRC004530-RA">
    <property type="protein sequence ID" value="RPRC004530-PA"/>
    <property type="gene ID" value="RPRC004530"/>
</dbReference>
<keyword evidence="4" id="KW-0472">Membrane</keyword>
<reference evidence="6" key="1">
    <citation type="submission" date="2015-05" db="UniProtKB">
        <authorList>
            <consortium name="EnsemblMetazoa"/>
        </authorList>
    </citation>
    <scope>IDENTIFICATION</scope>
</reference>
<protein>
    <submittedName>
        <fullName evidence="6">TNFR-Cys domain-containing protein</fullName>
    </submittedName>
</protein>
<feature type="compositionally biased region" description="Basic residues" evidence="3">
    <location>
        <begin position="180"/>
        <end position="199"/>
    </location>
</feature>
<dbReference type="AlphaFoldDB" id="T1HKF7"/>
<feature type="transmembrane region" description="Helical" evidence="4">
    <location>
        <begin position="442"/>
        <end position="467"/>
    </location>
</feature>
<dbReference type="InterPro" id="IPR001368">
    <property type="entry name" value="TNFR/NGFR_Cys_rich_reg"/>
</dbReference>
<dbReference type="STRING" id="13249.T1HKF7"/>
<keyword evidence="4" id="KW-1133">Transmembrane helix</keyword>
<accession>T1HKF7</accession>
<dbReference type="SMART" id="SM00208">
    <property type="entry name" value="TNFR"/>
    <property type="match status" value="1"/>
</dbReference>
<keyword evidence="7" id="KW-1185">Reference proteome</keyword>
<keyword evidence="1" id="KW-1015">Disulfide bond</keyword>
<dbReference type="GeneID" id="141462221"/>
<feature type="chain" id="PRO_5043825592" evidence="5">
    <location>
        <begin position="16"/>
        <end position="497"/>
    </location>
</feature>
<evidence type="ECO:0000256" key="5">
    <source>
        <dbReference type="SAM" id="SignalP"/>
    </source>
</evidence>
<feature type="repeat" description="TNFR-Cys" evidence="1">
    <location>
        <begin position="18"/>
        <end position="56"/>
    </location>
</feature>
<dbReference type="HOGENOM" id="CLU_548975_0_0_1"/>
<sequence length="497" mass="58547">MKLIVLLLLLPISYGESPCLTGRYQSTFTRLCLKCTQCKPDEILISPCQAHRDTICASSAGKLLLDDNSLDHHQEKWNKRNHHFVESKLHHFDDILDNTLNYPALELAIKHDDVHSDKHKDDEDKKKQRKNCKFLKWANDDDGDDKHEKKDEDNNVRRGDWEDLYEMKKHGTKQHQLSKPNHHHKDHHHHHHHQQHQHHNNNNLDSSEEQEDSDKDENLDRILDKHAKSFWNKKKWNSYKLHKIAKHKENAARLAQLEDEKKLEEWLVQSKKQFKDRKDNLLKTLKEEQQQMDSYENDNRIKLNYPLSSANNKFEETIKYNTKIDEKSKVPKKHKESEMDLFKELIKDEESQEMELATLMSNKKDQSLHYKTVVTPAHRMYLGAPSDGRHIKDPQEVIKEEMGRKIIYEKAKFSVVPIVKDGAPEEIGSLPFTAAERLVWDWQAVAIVSAIAACLLFFLVIGIFVLFNARHWKKEKFQYNHPESEEMSTRIALIQTS</sequence>
<keyword evidence="5" id="KW-0732">Signal</keyword>
<dbReference type="VEuPathDB" id="VectorBase:RPRC004530"/>
<dbReference type="EMBL" id="ACPB03021247">
    <property type="status" value="NOT_ANNOTATED_CDS"/>
    <property type="molecule type" value="Genomic_DNA"/>
</dbReference>
<evidence type="ECO:0000313" key="7">
    <source>
        <dbReference type="Proteomes" id="UP000015103"/>
    </source>
</evidence>